<keyword evidence="3" id="KW-1185">Reference proteome</keyword>
<organism evidence="2 3">
    <name type="scientific">Labedaea rhizosphaerae</name>
    <dbReference type="NCBI Taxonomy" id="598644"/>
    <lineage>
        <taxon>Bacteria</taxon>
        <taxon>Bacillati</taxon>
        <taxon>Actinomycetota</taxon>
        <taxon>Actinomycetes</taxon>
        <taxon>Pseudonocardiales</taxon>
        <taxon>Pseudonocardiaceae</taxon>
        <taxon>Labedaea</taxon>
    </lineage>
</organism>
<protein>
    <submittedName>
        <fullName evidence="2">Uncharacterized protein DUF4185</fullName>
    </submittedName>
</protein>
<proteinExistence type="predicted"/>
<dbReference type="InterPro" id="IPR025442">
    <property type="entry name" value="DUF4185"/>
</dbReference>
<evidence type="ECO:0000313" key="2">
    <source>
        <dbReference type="EMBL" id="TDQ04304.1"/>
    </source>
</evidence>
<dbReference type="Proteomes" id="UP000295444">
    <property type="component" value="Unassembled WGS sequence"/>
</dbReference>
<feature type="domain" description="DUF4185" evidence="1">
    <location>
        <begin position="10"/>
        <end position="321"/>
    </location>
</feature>
<dbReference type="EMBL" id="SNXZ01000001">
    <property type="protein sequence ID" value="TDQ04304.1"/>
    <property type="molecule type" value="Genomic_DNA"/>
</dbReference>
<gene>
    <name evidence="2" type="ORF">EV186_101248</name>
</gene>
<reference evidence="2 3" key="1">
    <citation type="submission" date="2019-03" db="EMBL/GenBank/DDBJ databases">
        <title>Genomic Encyclopedia of Type Strains, Phase IV (KMG-IV): sequencing the most valuable type-strain genomes for metagenomic binning, comparative biology and taxonomic classification.</title>
        <authorList>
            <person name="Goeker M."/>
        </authorList>
    </citation>
    <scope>NUCLEOTIDE SEQUENCE [LARGE SCALE GENOMIC DNA]</scope>
    <source>
        <strain evidence="2 3">DSM 45361</strain>
    </source>
</reference>
<comment type="caution">
    <text evidence="2">The sequence shown here is derived from an EMBL/GenBank/DDBJ whole genome shotgun (WGS) entry which is preliminary data.</text>
</comment>
<accession>A0A4R6SKD7</accession>
<evidence type="ECO:0000259" key="1">
    <source>
        <dbReference type="Pfam" id="PF13810"/>
    </source>
</evidence>
<dbReference type="Pfam" id="PF13810">
    <property type="entry name" value="DUF4185"/>
    <property type="match status" value="1"/>
</dbReference>
<sequence length="325" mass="36154">MVAKITGDDSVNDTARRFGIHATDLGLMWAGDDGRVRVVFGDTYGHGWGGSGAGPAEGSDWRCNVLAYAGDDFTHGLVLDEVAARDDGMAAELFGRDRENEATVIPNSGTAVGATHYLHYMSVKSWDGPGRWRTNFAGIAVSHDGGTTWERPEQARWHNARWRHLWRHNHPFQVGCFATFDGGRYLFGTPNGRFGDARLARVSTEDILVPERYEYWTGADWRRGDEWAAKPVFRGPVGEMSVLYNDTLDQWLAVHLDEHRAAIVLRTAPEPTGPWTGGDVLVSGRDYPGLYGGYLHPSSAHGTTLHFAMSQWNPYNVFWMRTELG</sequence>
<evidence type="ECO:0000313" key="3">
    <source>
        <dbReference type="Proteomes" id="UP000295444"/>
    </source>
</evidence>
<name>A0A4R6SKD7_LABRH</name>
<dbReference type="AlphaFoldDB" id="A0A4R6SKD7"/>